<feature type="compositionally biased region" description="Basic and acidic residues" evidence="1">
    <location>
        <begin position="147"/>
        <end position="161"/>
    </location>
</feature>
<evidence type="ECO:0000313" key="2">
    <source>
        <dbReference type="EMBL" id="KAK5772430.1"/>
    </source>
</evidence>
<organism evidence="2 3">
    <name type="scientific">Gossypium arboreum</name>
    <name type="common">Tree cotton</name>
    <name type="synonym">Gossypium nanking</name>
    <dbReference type="NCBI Taxonomy" id="29729"/>
    <lineage>
        <taxon>Eukaryota</taxon>
        <taxon>Viridiplantae</taxon>
        <taxon>Streptophyta</taxon>
        <taxon>Embryophyta</taxon>
        <taxon>Tracheophyta</taxon>
        <taxon>Spermatophyta</taxon>
        <taxon>Magnoliopsida</taxon>
        <taxon>eudicotyledons</taxon>
        <taxon>Gunneridae</taxon>
        <taxon>Pentapetalae</taxon>
        <taxon>rosids</taxon>
        <taxon>malvids</taxon>
        <taxon>Malvales</taxon>
        <taxon>Malvaceae</taxon>
        <taxon>Malvoideae</taxon>
        <taxon>Gossypium</taxon>
    </lineage>
</organism>
<proteinExistence type="predicted"/>
<evidence type="ECO:0000256" key="1">
    <source>
        <dbReference type="SAM" id="MobiDB-lite"/>
    </source>
</evidence>
<dbReference type="EMBL" id="JARKNE010000013">
    <property type="protein sequence ID" value="KAK5772430.1"/>
    <property type="molecule type" value="Genomic_DNA"/>
</dbReference>
<sequence>MGSSSTPTQHAPPMSTLIPYHFTPLIPIHFTKPMLFFTSTTLCTTAATYLYPSRRYIFQGTSIPSILRFYADVDADINADVNANTNVNPNINISIAIYDDTDAIVSLFYRGGSSVQSPSRGVVDTRWEVRMALHSSTDEGNGDEDEAKGGDDAFKDIHKSGDEDEEHEDVGHDPIEELTPLVMHRNPTYNHQPSLYGTHSARRR</sequence>
<evidence type="ECO:0000313" key="3">
    <source>
        <dbReference type="Proteomes" id="UP001358586"/>
    </source>
</evidence>
<name>A0ABR0MIP9_GOSAR</name>
<accession>A0ABR0MIP9</accession>
<dbReference type="Proteomes" id="UP001358586">
    <property type="component" value="Chromosome 13"/>
</dbReference>
<keyword evidence="3" id="KW-1185">Reference proteome</keyword>
<feature type="region of interest" description="Disordered" evidence="1">
    <location>
        <begin position="134"/>
        <end position="204"/>
    </location>
</feature>
<reference evidence="2 3" key="1">
    <citation type="submission" date="2023-03" db="EMBL/GenBank/DDBJ databases">
        <title>WGS of Gossypium arboreum.</title>
        <authorList>
            <person name="Yu D."/>
        </authorList>
    </citation>
    <scope>NUCLEOTIDE SEQUENCE [LARGE SCALE GENOMIC DNA]</scope>
    <source>
        <tissue evidence="2">Leaf</tissue>
    </source>
</reference>
<feature type="compositionally biased region" description="Polar residues" evidence="1">
    <location>
        <begin position="187"/>
        <end position="197"/>
    </location>
</feature>
<gene>
    <name evidence="2" type="ORF">PVK06_048719</name>
</gene>
<protein>
    <submittedName>
        <fullName evidence="2">Uncharacterized protein</fullName>
    </submittedName>
</protein>
<comment type="caution">
    <text evidence="2">The sequence shown here is derived from an EMBL/GenBank/DDBJ whole genome shotgun (WGS) entry which is preliminary data.</text>
</comment>